<dbReference type="GO" id="GO:0005685">
    <property type="term" value="C:U1 snRNP"/>
    <property type="evidence" value="ECO:0007669"/>
    <property type="project" value="TreeGrafter"/>
</dbReference>
<dbReference type="PROSITE" id="PS51676">
    <property type="entry name" value="FF"/>
    <property type="match status" value="1"/>
</dbReference>
<evidence type="ECO:0000256" key="1">
    <source>
        <dbReference type="SAM" id="MobiDB-lite"/>
    </source>
</evidence>
<dbReference type="Pfam" id="PF01846">
    <property type="entry name" value="FF"/>
    <property type="match status" value="1"/>
</dbReference>
<dbReference type="EMBL" id="JADOXO010000009">
    <property type="protein sequence ID" value="KAF9820645.1"/>
    <property type="molecule type" value="Genomic_DNA"/>
</dbReference>
<evidence type="ECO:0000313" key="3">
    <source>
        <dbReference type="EMBL" id="KAF9820645.1"/>
    </source>
</evidence>
<evidence type="ECO:0000313" key="4">
    <source>
        <dbReference type="Proteomes" id="UP000639403"/>
    </source>
</evidence>
<reference evidence="3" key="2">
    <citation type="journal article" name="Front. Microbiol.">
        <title>Degradative Capacity of Two Strains of Rhodonia placenta: From Phenotype to Genotype.</title>
        <authorList>
            <person name="Kolle M."/>
            <person name="Horta M.A.C."/>
            <person name="Nowrousian M."/>
            <person name="Ohm R.A."/>
            <person name="Benz J.P."/>
            <person name="Pilgard A."/>
        </authorList>
    </citation>
    <scope>NUCLEOTIDE SEQUENCE</scope>
    <source>
        <strain evidence="3">FPRL280</strain>
    </source>
</reference>
<dbReference type="SUPFAM" id="SSF81698">
    <property type="entry name" value="FF domain"/>
    <property type="match status" value="2"/>
</dbReference>
<accession>A0A8H7PAD4</accession>
<protein>
    <recommendedName>
        <fullName evidence="2">FF domain-containing protein</fullName>
    </recommendedName>
</protein>
<dbReference type="Gene3D" id="1.10.10.440">
    <property type="entry name" value="FF domain"/>
    <property type="match status" value="2"/>
</dbReference>
<reference evidence="3" key="1">
    <citation type="submission" date="2020-11" db="EMBL/GenBank/DDBJ databases">
        <authorList>
            <person name="Koelle M."/>
            <person name="Horta M.A.C."/>
            <person name="Nowrousian M."/>
            <person name="Ohm R.A."/>
            <person name="Benz P."/>
            <person name="Pilgard A."/>
        </authorList>
    </citation>
    <scope>NUCLEOTIDE SEQUENCE</scope>
    <source>
        <strain evidence="3">FPRL280</strain>
    </source>
</reference>
<dbReference type="InterPro" id="IPR036517">
    <property type="entry name" value="FF_domain_sf"/>
</dbReference>
<dbReference type="AlphaFoldDB" id="A0A8H7PAD4"/>
<feature type="region of interest" description="Disordered" evidence="1">
    <location>
        <begin position="224"/>
        <end position="411"/>
    </location>
</feature>
<dbReference type="InterPro" id="IPR039726">
    <property type="entry name" value="Prp40-like"/>
</dbReference>
<organism evidence="3 4">
    <name type="scientific">Rhodonia placenta</name>
    <dbReference type="NCBI Taxonomy" id="104341"/>
    <lineage>
        <taxon>Eukaryota</taxon>
        <taxon>Fungi</taxon>
        <taxon>Dikarya</taxon>
        <taxon>Basidiomycota</taxon>
        <taxon>Agaricomycotina</taxon>
        <taxon>Agaricomycetes</taxon>
        <taxon>Polyporales</taxon>
        <taxon>Adustoporiaceae</taxon>
        <taxon>Rhodonia</taxon>
    </lineage>
</organism>
<feature type="compositionally biased region" description="Basic and acidic residues" evidence="1">
    <location>
        <begin position="230"/>
        <end position="239"/>
    </location>
</feature>
<dbReference type="GO" id="GO:0045292">
    <property type="term" value="P:mRNA cis splicing, via spliceosome"/>
    <property type="evidence" value="ECO:0007669"/>
    <property type="project" value="InterPro"/>
</dbReference>
<dbReference type="PANTHER" id="PTHR11864">
    <property type="entry name" value="PRE-MRNA-PROCESSING PROTEIN PRP40"/>
    <property type="match status" value="1"/>
</dbReference>
<feature type="compositionally biased region" description="Basic and acidic residues" evidence="1">
    <location>
        <begin position="357"/>
        <end position="405"/>
    </location>
</feature>
<sequence>MRRAQVEKTRKERKAREAFRDLLQSLVKSGQMKARTKWKDVYPSFSDDIRYLDMLGNPGSNPLELFWDLVDNLDQQLDAKIAVAEGAIKRHNKKLEAQQEKQVPEGKEMNLFKVSPETSEEEFLAVIQGNEDEDVRKLSMQDLQEIYHTLHSQAMKQQADERRRAERRQRHLQDDLRYALRKLSEPIDLSMSYEEAVPLMQDLPEYKAIEDEEGRKAAFSKYIKRQRASRLREREREASEDGGSTTSRKRKEVPKDAREPERERDRDRDHRERERDVEKDAHHDRASRSHRGHDEYDAHPASRTSRDYARERDYSRDKAHHPREKERDYTRRDRRSSKGDFEFLPPRDWVEGPPPFDVHDGPPARERSASIYREEPPRDKRDRSVYEDRVFDERAEKEPPPRAETPEEGEI</sequence>
<comment type="caution">
    <text evidence="3">The sequence shown here is derived from an EMBL/GenBank/DDBJ whole genome shotgun (WGS) entry which is preliminary data.</text>
</comment>
<dbReference type="SMART" id="SM00441">
    <property type="entry name" value="FF"/>
    <property type="match status" value="2"/>
</dbReference>
<dbReference type="GO" id="GO:0003723">
    <property type="term" value="F:RNA binding"/>
    <property type="evidence" value="ECO:0007669"/>
    <property type="project" value="TreeGrafter"/>
</dbReference>
<dbReference type="Proteomes" id="UP000639403">
    <property type="component" value="Unassembled WGS sequence"/>
</dbReference>
<evidence type="ECO:0000259" key="2">
    <source>
        <dbReference type="PROSITE" id="PS51676"/>
    </source>
</evidence>
<dbReference type="GO" id="GO:0071004">
    <property type="term" value="C:U2-type prespliceosome"/>
    <property type="evidence" value="ECO:0007669"/>
    <property type="project" value="TreeGrafter"/>
</dbReference>
<feature type="domain" description="FF" evidence="2">
    <location>
        <begin position="11"/>
        <end position="72"/>
    </location>
</feature>
<feature type="compositionally biased region" description="Basic and acidic residues" evidence="1">
    <location>
        <begin position="253"/>
        <end position="341"/>
    </location>
</feature>
<dbReference type="PANTHER" id="PTHR11864:SF0">
    <property type="entry name" value="PRP40 PRE-MRNA PROCESSING FACTOR 40 HOMOLOG A (YEAST)"/>
    <property type="match status" value="1"/>
</dbReference>
<name>A0A8H7PAD4_9APHY</name>
<gene>
    <name evidence="3" type="ORF">IEO21_01348</name>
</gene>
<dbReference type="InterPro" id="IPR002713">
    <property type="entry name" value="FF_domain"/>
</dbReference>
<proteinExistence type="predicted"/>